<keyword evidence="3" id="KW-1185">Reference proteome</keyword>
<sequence length="381" mass="43851">MGTMKVGGTKFEIAKYDGRTYYLLWEQKVKGMLKATDSSKLLKTKPEDVPVEDWNDMQERAVNTIMLQLQPHVIRQLEKYGDCSSLFEALQRKYHQKELSNQLYTFLKLMSFKMKDGNMKSSLPPSYKNLSQVLLHRDRRTITYNEVVSALKTDELQQKMMQQSLSSTLSGVALNVNRADRVLQVKARDKAVLKGNKHRNLYVLEGNTVCGEVNVTRSRPEMAQIWHSIMGHMSDSRLRIFGCMAYPLIPKKHMTKLDTTSKKCCFLGYASGVKGYRLWDHVACKELEEQEVIDEPLIRAPNDRDQPKMSTRRSLYGVSRAPTRYGSWVNSFNLHDQELEDRDDDGNALILEEGEPSSYREAQASTDKLEWDAAMERDAIF</sequence>
<reference evidence="2" key="1">
    <citation type="submission" date="2016-03" db="EMBL/GenBank/DDBJ databases">
        <title>Mechanisms controlling the formation of the plant cell surface in tip-growing cells are functionally conserved among land plants.</title>
        <authorList>
            <person name="Honkanen S."/>
            <person name="Jones V.A."/>
            <person name="Morieri G."/>
            <person name="Champion C."/>
            <person name="Hetherington A.J."/>
            <person name="Kelly S."/>
            <person name="Saint-Marcoux D."/>
            <person name="Proust H."/>
            <person name="Prescott H."/>
            <person name="Dolan L."/>
        </authorList>
    </citation>
    <scope>NUCLEOTIDE SEQUENCE [LARGE SCALE GENOMIC DNA]</scope>
    <source>
        <tissue evidence="2">Whole gametophyte</tissue>
    </source>
</reference>
<gene>
    <name evidence="2" type="ORF">AXG93_4259s1010</name>
</gene>
<dbReference type="Proteomes" id="UP000077202">
    <property type="component" value="Unassembled WGS sequence"/>
</dbReference>
<organism evidence="2 3">
    <name type="scientific">Marchantia polymorpha subsp. ruderalis</name>
    <dbReference type="NCBI Taxonomy" id="1480154"/>
    <lineage>
        <taxon>Eukaryota</taxon>
        <taxon>Viridiplantae</taxon>
        <taxon>Streptophyta</taxon>
        <taxon>Embryophyta</taxon>
        <taxon>Marchantiophyta</taxon>
        <taxon>Marchantiopsida</taxon>
        <taxon>Marchantiidae</taxon>
        <taxon>Marchantiales</taxon>
        <taxon>Marchantiaceae</taxon>
        <taxon>Marchantia</taxon>
    </lineage>
</organism>
<evidence type="ECO:0000259" key="1">
    <source>
        <dbReference type="Pfam" id="PF25597"/>
    </source>
</evidence>
<evidence type="ECO:0000313" key="3">
    <source>
        <dbReference type="Proteomes" id="UP000077202"/>
    </source>
</evidence>
<comment type="caution">
    <text evidence="2">The sequence shown here is derived from an EMBL/GenBank/DDBJ whole genome shotgun (WGS) entry which is preliminary data.</text>
</comment>
<protein>
    <recommendedName>
        <fullName evidence="1">Retroviral polymerase SH3-like domain-containing protein</fullName>
    </recommendedName>
</protein>
<feature type="domain" description="Retroviral polymerase SH3-like" evidence="1">
    <location>
        <begin position="243"/>
        <end position="291"/>
    </location>
</feature>
<dbReference type="EMBL" id="LVLJ01000046">
    <property type="protein sequence ID" value="OAE35897.1"/>
    <property type="molecule type" value="Genomic_DNA"/>
</dbReference>
<name>A0A176WRZ4_MARPO</name>
<dbReference type="InterPro" id="IPR057670">
    <property type="entry name" value="SH3_retrovirus"/>
</dbReference>
<proteinExistence type="predicted"/>
<accession>A0A176WRZ4</accession>
<dbReference type="AlphaFoldDB" id="A0A176WRZ4"/>
<evidence type="ECO:0000313" key="2">
    <source>
        <dbReference type="EMBL" id="OAE35897.1"/>
    </source>
</evidence>
<dbReference type="Pfam" id="PF25597">
    <property type="entry name" value="SH3_retrovirus"/>
    <property type="match status" value="1"/>
</dbReference>